<comment type="subcellular location">
    <subcellularLocation>
        <location evidence="1">Membrane</location>
        <topology evidence="1">Multi-pass membrane protein</topology>
    </subcellularLocation>
</comment>
<evidence type="ECO:0000256" key="3">
    <source>
        <dbReference type="ARBA" id="ARBA00022989"/>
    </source>
</evidence>
<evidence type="ECO:0000256" key="7">
    <source>
        <dbReference type="SAM" id="Phobius"/>
    </source>
</evidence>
<organism evidence="9 10">
    <name type="scientific">Staphylotrichum longicolle</name>
    <dbReference type="NCBI Taxonomy" id="669026"/>
    <lineage>
        <taxon>Eukaryota</taxon>
        <taxon>Fungi</taxon>
        <taxon>Dikarya</taxon>
        <taxon>Ascomycota</taxon>
        <taxon>Pezizomycotina</taxon>
        <taxon>Sordariomycetes</taxon>
        <taxon>Sordariomycetidae</taxon>
        <taxon>Sordariales</taxon>
        <taxon>Chaetomiaceae</taxon>
        <taxon>Staphylotrichum</taxon>
    </lineage>
</organism>
<accession>A0AAD4F199</accession>
<dbReference type="PANTHER" id="PTHR33048">
    <property type="entry name" value="PTH11-LIKE INTEGRAL MEMBRANE PROTEIN (AFU_ORTHOLOGUE AFUA_5G11245)"/>
    <property type="match status" value="1"/>
</dbReference>
<evidence type="ECO:0000313" key="10">
    <source>
        <dbReference type="Proteomes" id="UP001197093"/>
    </source>
</evidence>
<evidence type="ECO:0000256" key="4">
    <source>
        <dbReference type="ARBA" id="ARBA00023136"/>
    </source>
</evidence>
<sequence>MASLPAPPGPDESKASIVAFDAVSFAFLLVAVHFGVGRHNYYVPDDEEMLAEKWLFLSQPPFPWSLAFSKVSIAWMLVRLQRDRPWWTWTMYFLMFVSVGIAVVSNIFQLSICKPLSAVWDHSIADAVCSDPKTSQISIYVTSSLTIVTDVALSIAISEDTDNSPLCQPLTFIIHIQRPLREKVALAFVMGLGIFASSASIAKTFMIGSYGKTGDSLMDTVGLTTWSMVEAQLAIIAACIPTLKRLFESILRNMGLISSQRSATRSRTGYLKHEDGTRSHGYNLDSHKLSAMRSQRDPKSSAVTTNAETDSLESGEMPIMKPSHKGSIGDFESVNSAPPSNGEGVCFRTAIKGGDKGVAGGRGSGIKMETTVSVRTEPKHKGRTDRDIV</sequence>
<keyword evidence="3 7" id="KW-1133">Transmembrane helix</keyword>
<feature type="transmembrane region" description="Helical" evidence="7">
    <location>
        <begin position="89"/>
        <end position="108"/>
    </location>
</feature>
<gene>
    <name evidence="9" type="ORF">NEMBOFW57_001482</name>
</gene>
<feature type="compositionally biased region" description="Basic and acidic residues" evidence="6">
    <location>
        <begin position="376"/>
        <end position="389"/>
    </location>
</feature>
<evidence type="ECO:0000259" key="8">
    <source>
        <dbReference type="Pfam" id="PF20684"/>
    </source>
</evidence>
<dbReference type="GO" id="GO:0016020">
    <property type="term" value="C:membrane"/>
    <property type="evidence" value="ECO:0007669"/>
    <property type="project" value="UniProtKB-SubCell"/>
</dbReference>
<reference evidence="9" key="1">
    <citation type="submission" date="2023-02" db="EMBL/GenBank/DDBJ databases">
        <authorList>
            <person name="Palmer J.M."/>
        </authorList>
    </citation>
    <scope>NUCLEOTIDE SEQUENCE</scope>
    <source>
        <strain evidence="9">FW57</strain>
    </source>
</reference>
<feature type="domain" description="Rhodopsin" evidence="8">
    <location>
        <begin position="23"/>
        <end position="248"/>
    </location>
</feature>
<feature type="transmembrane region" description="Helical" evidence="7">
    <location>
        <begin position="184"/>
        <end position="205"/>
    </location>
</feature>
<evidence type="ECO:0000256" key="6">
    <source>
        <dbReference type="SAM" id="MobiDB-lite"/>
    </source>
</evidence>
<feature type="region of interest" description="Disordered" evidence="6">
    <location>
        <begin position="265"/>
        <end position="319"/>
    </location>
</feature>
<dbReference type="PANTHER" id="PTHR33048:SF47">
    <property type="entry name" value="INTEGRAL MEMBRANE PROTEIN-RELATED"/>
    <property type="match status" value="1"/>
</dbReference>
<keyword evidence="10" id="KW-1185">Reference proteome</keyword>
<dbReference type="EMBL" id="JAHCVI010000001">
    <property type="protein sequence ID" value="KAG7291463.1"/>
    <property type="molecule type" value="Genomic_DNA"/>
</dbReference>
<dbReference type="InterPro" id="IPR049326">
    <property type="entry name" value="Rhodopsin_dom_fungi"/>
</dbReference>
<proteinExistence type="inferred from homology"/>
<dbReference type="Pfam" id="PF20684">
    <property type="entry name" value="Fung_rhodopsin"/>
    <property type="match status" value="1"/>
</dbReference>
<feature type="transmembrane region" description="Helical" evidence="7">
    <location>
        <begin position="15"/>
        <end position="34"/>
    </location>
</feature>
<dbReference type="AlphaFoldDB" id="A0AAD4F199"/>
<comment type="similarity">
    <text evidence="5">Belongs to the SAT4 family.</text>
</comment>
<evidence type="ECO:0000313" key="9">
    <source>
        <dbReference type="EMBL" id="KAG7291463.1"/>
    </source>
</evidence>
<name>A0AAD4F199_9PEZI</name>
<keyword evidence="2 7" id="KW-0812">Transmembrane</keyword>
<evidence type="ECO:0000256" key="5">
    <source>
        <dbReference type="ARBA" id="ARBA00038359"/>
    </source>
</evidence>
<evidence type="ECO:0000256" key="1">
    <source>
        <dbReference type="ARBA" id="ARBA00004141"/>
    </source>
</evidence>
<feature type="transmembrane region" description="Helical" evidence="7">
    <location>
        <begin position="225"/>
        <end position="243"/>
    </location>
</feature>
<evidence type="ECO:0000256" key="2">
    <source>
        <dbReference type="ARBA" id="ARBA00022692"/>
    </source>
</evidence>
<keyword evidence="4 7" id="KW-0472">Membrane</keyword>
<dbReference type="InterPro" id="IPR052337">
    <property type="entry name" value="SAT4-like"/>
</dbReference>
<feature type="region of interest" description="Disordered" evidence="6">
    <location>
        <begin position="358"/>
        <end position="389"/>
    </location>
</feature>
<feature type="transmembrane region" description="Helical" evidence="7">
    <location>
        <begin position="54"/>
        <end position="77"/>
    </location>
</feature>
<protein>
    <recommendedName>
        <fullName evidence="8">Rhodopsin domain-containing protein</fullName>
    </recommendedName>
</protein>
<dbReference type="Proteomes" id="UP001197093">
    <property type="component" value="Unassembled WGS sequence"/>
</dbReference>
<comment type="caution">
    <text evidence="9">The sequence shown here is derived from an EMBL/GenBank/DDBJ whole genome shotgun (WGS) entry which is preliminary data.</text>
</comment>